<keyword evidence="2" id="KW-1185">Reference proteome</keyword>
<sequence length="90" mass="9844">MAEFCASCGGKVNATDKCCLQCGHEVPDNSPAIRRSTPEEENASSSSWAKSLRQIVASKAEERMRFSRKAYNKGCNSASFSLKILLNKLV</sequence>
<reference evidence="1" key="2">
    <citation type="journal article" date="2023" name="Science">
        <title>Genomic signatures of disease resistance in endangered staghorn corals.</title>
        <authorList>
            <person name="Vollmer S.V."/>
            <person name="Selwyn J.D."/>
            <person name="Despard B.A."/>
            <person name="Roesel C.L."/>
        </authorList>
    </citation>
    <scope>NUCLEOTIDE SEQUENCE</scope>
    <source>
        <strain evidence="1">K2</strain>
    </source>
</reference>
<evidence type="ECO:0000313" key="1">
    <source>
        <dbReference type="EMBL" id="KAK2559957.1"/>
    </source>
</evidence>
<protein>
    <submittedName>
        <fullName evidence="1">Uncharacterized protein</fullName>
    </submittedName>
</protein>
<gene>
    <name evidence="1" type="ORF">P5673_017537</name>
</gene>
<evidence type="ECO:0000313" key="2">
    <source>
        <dbReference type="Proteomes" id="UP001249851"/>
    </source>
</evidence>
<reference evidence="1" key="1">
    <citation type="journal article" date="2023" name="G3 (Bethesda)">
        <title>Whole genome assembly and annotation of the endangered Caribbean coral Acropora cervicornis.</title>
        <authorList>
            <person name="Selwyn J.D."/>
            <person name="Vollmer S.V."/>
        </authorList>
    </citation>
    <scope>NUCLEOTIDE SEQUENCE</scope>
    <source>
        <strain evidence="1">K2</strain>
    </source>
</reference>
<organism evidence="1 2">
    <name type="scientific">Acropora cervicornis</name>
    <name type="common">Staghorn coral</name>
    <dbReference type="NCBI Taxonomy" id="6130"/>
    <lineage>
        <taxon>Eukaryota</taxon>
        <taxon>Metazoa</taxon>
        <taxon>Cnidaria</taxon>
        <taxon>Anthozoa</taxon>
        <taxon>Hexacorallia</taxon>
        <taxon>Scleractinia</taxon>
        <taxon>Astrocoeniina</taxon>
        <taxon>Acroporidae</taxon>
        <taxon>Acropora</taxon>
    </lineage>
</organism>
<proteinExistence type="predicted"/>
<comment type="caution">
    <text evidence="1">The sequence shown here is derived from an EMBL/GenBank/DDBJ whole genome shotgun (WGS) entry which is preliminary data.</text>
</comment>
<dbReference type="EMBL" id="JARQWQ010000038">
    <property type="protein sequence ID" value="KAK2559957.1"/>
    <property type="molecule type" value="Genomic_DNA"/>
</dbReference>
<dbReference type="Proteomes" id="UP001249851">
    <property type="component" value="Unassembled WGS sequence"/>
</dbReference>
<name>A0AAD9QEU4_ACRCE</name>
<dbReference type="AlphaFoldDB" id="A0AAD9QEU4"/>
<accession>A0AAD9QEU4</accession>